<feature type="domain" description="Zn(2)-C6 fungal-type" evidence="5">
    <location>
        <begin position="14"/>
        <end position="47"/>
    </location>
</feature>
<sequence length="415" mass="45522">MAHTQVHPSQRRVACELCRRHKSKCQRIHRTDPKCSRCIILGADCIAGQQKKVGRPKQVAGSARGAFRRKAPDWHSQLLPQGQVQVSAYNLNPPPVDVAAAEGCSVPTIWSTPGTEAIQQAPMMPSISTFDDHEFPMVDFDSGSNLATSDIQSPDPNANRIDLAPLTLEVTGYESPRGDIASTDAIAKLSKLNLDLHTRLAAAEKYRTKLDLNTIVYSEGPLFIEDYTLAEFVLKTSEDFSQILTCICTSQTSRPSHNINLATGTPPSVSANPLPAPLALTITSIFAQLISLYEFILDHLITRIERLPTDPLTPIRTVKFRGLLQPDKPCVQGMIFSNAIVALLEEMEIALGTNEMRDRGGICLLSARQADVLWSELEGRVGIISRDAGGAMRPADVKQLFRKAVTVLCEFSLRE</sequence>
<comment type="caution">
    <text evidence="6">The sequence shown here is derived from an EMBL/GenBank/DDBJ whole genome shotgun (WGS) entry which is preliminary data.</text>
</comment>
<keyword evidence="3" id="KW-0804">Transcription</keyword>
<evidence type="ECO:0000256" key="2">
    <source>
        <dbReference type="ARBA" id="ARBA00023125"/>
    </source>
</evidence>
<dbReference type="SMART" id="SM00066">
    <property type="entry name" value="GAL4"/>
    <property type="match status" value="1"/>
</dbReference>
<dbReference type="PROSITE" id="PS00463">
    <property type="entry name" value="ZN2_CY6_FUNGAL_1"/>
    <property type="match status" value="1"/>
</dbReference>
<accession>A0ABR4FWP5</accession>
<dbReference type="Gene3D" id="4.10.240.10">
    <property type="entry name" value="Zn(2)-C6 fungal-type DNA-binding domain"/>
    <property type="match status" value="1"/>
</dbReference>
<protein>
    <submittedName>
        <fullName evidence="6">C6 zinc finger domain protein</fullName>
    </submittedName>
</protein>
<dbReference type="Pfam" id="PF00172">
    <property type="entry name" value="Zn_clus"/>
    <property type="match status" value="1"/>
</dbReference>
<dbReference type="SUPFAM" id="SSF57701">
    <property type="entry name" value="Zn2/Cys6 DNA-binding domain"/>
    <property type="match status" value="1"/>
</dbReference>
<keyword evidence="1" id="KW-0805">Transcription regulation</keyword>
<name>A0ABR4FWP5_9EURO</name>
<gene>
    <name evidence="6" type="ORF">BJX66DRAFT_341000</name>
</gene>
<dbReference type="EMBL" id="JBFTWV010000092">
    <property type="protein sequence ID" value="KAL2787688.1"/>
    <property type="molecule type" value="Genomic_DNA"/>
</dbReference>
<keyword evidence="4" id="KW-0539">Nucleus</keyword>
<organism evidence="6 7">
    <name type="scientific">Aspergillus keveii</name>
    <dbReference type="NCBI Taxonomy" id="714993"/>
    <lineage>
        <taxon>Eukaryota</taxon>
        <taxon>Fungi</taxon>
        <taxon>Dikarya</taxon>
        <taxon>Ascomycota</taxon>
        <taxon>Pezizomycotina</taxon>
        <taxon>Eurotiomycetes</taxon>
        <taxon>Eurotiomycetidae</taxon>
        <taxon>Eurotiales</taxon>
        <taxon>Aspergillaceae</taxon>
        <taxon>Aspergillus</taxon>
        <taxon>Aspergillus subgen. Nidulantes</taxon>
    </lineage>
</organism>
<evidence type="ECO:0000256" key="1">
    <source>
        <dbReference type="ARBA" id="ARBA00023015"/>
    </source>
</evidence>
<keyword evidence="2" id="KW-0238">DNA-binding</keyword>
<proteinExistence type="predicted"/>
<dbReference type="Proteomes" id="UP001610563">
    <property type="component" value="Unassembled WGS sequence"/>
</dbReference>
<dbReference type="PROSITE" id="PS50048">
    <property type="entry name" value="ZN2_CY6_FUNGAL_2"/>
    <property type="match status" value="1"/>
</dbReference>
<evidence type="ECO:0000313" key="7">
    <source>
        <dbReference type="Proteomes" id="UP001610563"/>
    </source>
</evidence>
<reference evidence="6 7" key="1">
    <citation type="submission" date="2024-07" db="EMBL/GenBank/DDBJ databases">
        <title>Section-level genome sequencing and comparative genomics of Aspergillus sections Usti and Cavernicolus.</title>
        <authorList>
            <consortium name="Lawrence Berkeley National Laboratory"/>
            <person name="Nybo J.L."/>
            <person name="Vesth T.C."/>
            <person name="Theobald S."/>
            <person name="Frisvad J.C."/>
            <person name="Larsen T.O."/>
            <person name="Kjaerboelling I."/>
            <person name="Rothschild-Mancinelli K."/>
            <person name="Lyhne E.K."/>
            <person name="Kogle M.E."/>
            <person name="Barry K."/>
            <person name="Clum A."/>
            <person name="Na H."/>
            <person name="Ledsgaard L."/>
            <person name="Lin J."/>
            <person name="Lipzen A."/>
            <person name="Kuo A."/>
            <person name="Riley R."/>
            <person name="Mondo S."/>
            <person name="Labutti K."/>
            <person name="Haridas S."/>
            <person name="Pangalinan J."/>
            <person name="Salamov A.A."/>
            <person name="Simmons B.A."/>
            <person name="Magnuson J.K."/>
            <person name="Chen J."/>
            <person name="Drula E."/>
            <person name="Henrissat B."/>
            <person name="Wiebenga A."/>
            <person name="Lubbers R.J."/>
            <person name="Gomes A.C."/>
            <person name="Makela M.R."/>
            <person name="Stajich J."/>
            <person name="Grigoriev I.V."/>
            <person name="Mortensen U.H."/>
            <person name="De Vries R.P."/>
            <person name="Baker S.E."/>
            <person name="Andersen M.R."/>
        </authorList>
    </citation>
    <scope>NUCLEOTIDE SEQUENCE [LARGE SCALE GENOMIC DNA]</scope>
    <source>
        <strain evidence="6 7">CBS 209.92</strain>
    </source>
</reference>
<evidence type="ECO:0000259" key="5">
    <source>
        <dbReference type="PROSITE" id="PS50048"/>
    </source>
</evidence>
<evidence type="ECO:0000256" key="3">
    <source>
        <dbReference type="ARBA" id="ARBA00023163"/>
    </source>
</evidence>
<keyword evidence="7" id="KW-1185">Reference proteome</keyword>
<evidence type="ECO:0000256" key="4">
    <source>
        <dbReference type="ARBA" id="ARBA00023242"/>
    </source>
</evidence>
<evidence type="ECO:0000313" key="6">
    <source>
        <dbReference type="EMBL" id="KAL2787688.1"/>
    </source>
</evidence>
<dbReference type="InterPro" id="IPR001138">
    <property type="entry name" value="Zn2Cys6_DnaBD"/>
</dbReference>
<dbReference type="CDD" id="cd00067">
    <property type="entry name" value="GAL4"/>
    <property type="match status" value="1"/>
</dbReference>
<dbReference type="InterPro" id="IPR036864">
    <property type="entry name" value="Zn2-C6_fun-type_DNA-bd_sf"/>
</dbReference>